<evidence type="ECO:0000259" key="1">
    <source>
        <dbReference type="PROSITE" id="PS50405"/>
    </source>
</evidence>
<dbReference type="PROSITE" id="PS50405">
    <property type="entry name" value="GST_CTER"/>
    <property type="match status" value="1"/>
</dbReference>
<evidence type="ECO:0000313" key="3">
    <source>
        <dbReference type="Proteomes" id="UP001164746"/>
    </source>
</evidence>
<dbReference type="PANTHER" id="PTHR43968">
    <property type="match status" value="1"/>
</dbReference>
<feature type="domain" description="GST C-terminal" evidence="1">
    <location>
        <begin position="17"/>
        <end position="143"/>
    </location>
</feature>
<reference evidence="2" key="1">
    <citation type="submission" date="2022-11" db="EMBL/GenBank/DDBJ databases">
        <title>Centuries of genome instability and evolution in soft-shell clam transmissible cancer (bioRxiv).</title>
        <authorList>
            <person name="Hart S.F.M."/>
            <person name="Yonemitsu M.A."/>
            <person name="Giersch R.M."/>
            <person name="Beal B.F."/>
            <person name="Arriagada G."/>
            <person name="Davis B.W."/>
            <person name="Ostrander E.A."/>
            <person name="Goff S.P."/>
            <person name="Metzger M.J."/>
        </authorList>
    </citation>
    <scope>NUCLEOTIDE SEQUENCE</scope>
    <source>
        <strain evidence="2">MELC-2E11</strain>
        <tissue evidence="2">Siphon/mantle</tissue>
    </source>
</reference>
<gene>
    <name evidence="2" type="ORF">MAR_026335</name>
</gene>
<dbReference type="PANTHER" id="PTHR43968:SF6">
    <property type="entry name" value="GLUTATHIONE S-TRANSFERASE OMEGA"/>
    <property type="match status" value="1"/>
</dbReference>
<dbReference type="InterPro" id="IPR010987">
    <property type="entry name" value="Glutathione-S-Trfase_C-like"/>
</dbReference>
<evidence type="ECO:0000313" key="2">
    <source>
        <dbReference type="EMBL" id="WAR12155.1"/>
    </source>
</evidence>
<dbReference type="EMBL" id="CP111019">
    <property type="protein sequence ID" value="WAR12155.1"/>
    <property type="molecule type" value="Genomic_DNA"/>
</dbReference>
<organism evidence="2 3">
    <name type="scientific">Mya arenaria</name>
    <name type="common">Soft-shell clam</name>
    <dbReference type="NCBI Taxonomy" id="6604"/>
    <lineage>
        <taxon>Eukaryota</taxon>
        <taxon>Metazoa</taxon>
        <taxon>Spiralia</taxon>
        <taxon>Lophotrochozoa</taxon>
        <taxon>Mollusca</taxon>
        <taxon>Bivalvia</taxon>
        <taxon>Autobranchia</taxon>
        <taxon>Heteroconchia</taxon>
        <taxon>Euheterodonta</taxon>
        <taxon>Imparidentia</taxon>
        <taxon>Neoheterodontei</taxon>
        <taxon>Myida</taxon>
        <taxon>Myoidea</taxon>
        <taxon>Myidae</taxon>
        <taxon>Mya</taxon>
    </lineage>
</organism>
<accession>A0ABY7EQ90</accession>
<protein>
    <submittedName>
        <fullName evidence="2">SEPIA-like protein</fullName>
    </submittedName>
</protein>
<keyword evidence="3" id="KW-1185">Reference proteome</keyword>
<name>A0ABY7EQ90_MYAAR</name>
<proteinExistence type="predicted"/>
<dbReference type="InterPro" id="IPR050983">
    <property type="entry name" value="GST_Omega/HSP26"/>
</dbReference>
<dbReference type="InterPro" id="IPR036282">
    <property type="entry name" value="Glutathione-S-Trfase_C_sf"/>
</dbReference>
<sequence length="160" mass="18748">MPLTLKHFRSGSTYPEPTQGKLRLYSMHSCSYAQRTKLFIGAFYKVMLSHTEDKEAIENMFDEFELDVKKRGTPFLGGDNPMMVDLNLWPHIMRIPHLAYSFNNPEVEISPDRFPAVTSWINKMEEIPAVQQTNLNKDQYKQFVESYKAKKVDYDVFIKE</sequence>
<dbReference type="Pfam" id="PF13410">
    <property type="entry name" value="GST_C_2"/>
    <property type="match status" value="1"/>
</dbReference>
<dbReference type="Gene3D" id="1.20.1050.10">
    <property type="match status" value="1"/>
</dbReference>
<dbReference type="SUPFAM" id="SSF47616">
    <property type="entry name" value="GST C-terminal domain-like"/>
    <property type="match status" value="1"/>
</dbReference>
<dbReference type="Proteomes" id="UP001164746">
    <property type="component" value="Chromosome 8"/>
</dbReference>
<dbReference type="Gene3D" id="3.40.30.10">
    <property type="entry name" value="Glutaredoxin"/>
    <property type="match status" value="2"/>
</dbReference>